<keyword evidence="6 10" id="KW-1133">Transmembrane helix</keyword>
<feature type="region of interest" description="Disordered" evidence="11">
    <location>
        <begin position="453"/>
        <end position="478"/>
    </location>
</feature>
<dbReference type="InterPro" id="IPR002550">
    <property type="entry name" value="CNNM"/>
</dbReference>
<dbReference type="GO" id="GO:0005886">
    <property type="term" value="C:plasma membrane"/>
    <property type="evidence" value="ECO:0007669"/>
    <property type="project" value="UniProtKB-SubCell"/>
</dbReference>
<evidence type="ECO:0000256" key="9">
    <source>
        <dbReference type="PROSITE-ProRule" id="PRU00703"/>
    </source>
</evidence>
<organism evidence="15 16">
    <name type="scientific">Stenomitos frigidus ULC18</name>
    <dbReference type="NCBI Taxonomy" id="2107698"/>
    <lineage>
        <taxon>Bacteria</taxon>
        <taxon>Bacillati</taxon>
        <taxon>Cyanobacteriota</taxon>
        <taxon>Cyanophyceae</taxon>
        <taxon>Leptolyngbyales</taxon>
        <taxon>Leptolyngbyaceae</taxon>
        <taxon>Stenomitos</taxon>
    </lineage>
</organism>
<evidence type="ECO:0000256" key="3">
    <source>
        <dbReference type="ARBA" id="ARBA00022475"/>
    </source>
</evidence>
<dbReference type="SMART" id="SM01091">
    <property type="entry name" value="CorC_HlyC"/>
    <property type="match status" value="1"/>
</dbReference>
<keyword evidence="16" id="KW-1185">Reference proteome</keyword>
<dbReference type="GO" id="GO:0050660">
    <property type="term" value="F:flavin adenine dinucleotide binding"/>
    <property type="evidence" value="ECO:0007669"/>
    <property type="project" value="InterPro"/>
</dbReference>
<dbReference type="PANTHER" id="PTHR43099:SF2">
    <property type="entry name" value="UPF0053 PROTEIN YRKA"/>
    <property type="match status" value="1"/>
</dbReference>
<feature type="transmembrane region" description="Helical" evidence="12">
    <location>
        <begin position="137"/>
        <end position="159"/>
    </location>
</feature>
<dbReference type="Gene3D" id="3.10.580.10">
    <property type="entry name" value="CBS-domain"/>
    <property type="match status" value="1"/>
</dbReference>
<dbReference type="InterPro" id="IPR051676">
    <property type="entry name" value="UPF0053_domain"/>
</dbReference>
<comment type="caution">
    <text evidence="15">The sequence shown here is derived from an EMBL/GenBank/DDBJ whole genome shotgun (WGS) entry which is preliminary data.</text>
</comment>
<feature type="domain" description="CNNM transmembrane" evidence="14">
    <location>
        <begin position="1"/>
        <end position="205"/>
    </location>
</feature>
<dbReference type="InterPro" id="IPR044751">
    <property type="entry name" value="Ion_transp-like_CBS"/>
</dbReference>
<evidence type="ECO:0000256" key="11">
    <source>
        <dbReference type="SAM" id="MobiDB-lite"/>
    </source>
</evidence>
<accession>A0A2T1DY90</accession>
<evidence type="ECO:0000256" key="2">
    <source>
        <dbReference type="ARBA" id="ARBA00006337"/>
    </source>
</evidence>
<dbReference type="PANTHER" id="PTHR43099">
    <property type="entry name" value="UPF0053 PROTEIN YRKA"/>
    <property type="match status" value="1"/>
</dbReference>
<gene>
    <name evidence="15" type="ORF">C7B82_23725</name>
</gene>
<feature type="transmembrane region" description="Helical" evidence="12">
    <location>
        <begin position="100"/>
        <end position="125"/>
    </location>
</feature>
<dbReference type="Gene3D" id="3.30.465.10">
    <property type="match status" value="1"/>
</dbReference>
<dbReference type="RefSeq" id="WP_106259146.1">
    <property type="nucleotide sequence ID" value="NZ_CAWNSW010000164.1"/>
</dbReference>
<proteinExistence type="inferred from homology"/>
<dbReference type="EMBL" id="PVWK01000126">
    <property type="protein sequence ID" value="PSB25344.1"/>
    <property type="molecule type" value="Genomic_DNA"/>
</dbReference>
<dbReference type="Pfam" id="PF01595">
    <property type="entry name" value="CNNM"/>
    <property type="match status" value="1"/>
</dbReference>
<dbReference type="InterPro" id="IPR000644">
    <property type="entry name" value="CBS_dom"/>
</dbReference>
<feature type="transmembrane region" description="Helical" evidence="12">
    <location>
        <begin position="63"/>
        <end position="88"/>
    </location>
</feature>
<feature type="transmembrane region" description="Helical" evidence="12">
    <location>
        <begin position="6"/>
        <end position="26"/>
    </location>
</feature>
<evidence type="ECO:0000313" key="16">
    <source>
        <dbReference type="Proteomes" id="UP000239576"/>
    </source>
</evidence>
<dbReference type="Pfam" id="PF03471">
    <property type="entry name" value="CorC_HlyC"/>
    <property type="match status" value="1"/>
</dbReference>
<evidence type="ECO:0000256" key="5">
    <source>
        <dbReference type="ARBA" id="ARBA00022737"/>
    </source>
</evidence>
<dbReference type="InterPro" id="IPR016169">
    <property type="entry name" value="FAD-bd_PCMH_sub2"/>
</dbReference>
<evidence type="ECO:0000256" key="6">
    <source>
        <dbReference type="ARBA" id="ARBA00022989"/>
    </source>
</evidence>
<evidence type="ECO:0000259" key="13">
    <source>
        <dbReference type="PROSITE" id="PS51371"/>
    </source>
</evidence>
<reference evidence="15 16" key="2">
    <citation type="submission" date="2018-03" db="EMBL/GenBank/DDBJ databases">
        <title>The ancient ancestry and fast evolution of plastids.</title>
        <authorList>
            <person name="Moore K.R."/>
            <person name="Magnabosco C."/>
            <person name="Momper L."/>
            <person name="Gold D.A."/>
            <person name="Bosak T."/>
            <person name="Fournier G.P."/>
        </authorList>
    </citation>
    <scope>NUCLEOTIDE SEQUENCE [LARGE SCALE GENOMIC DNA]</scope>
    <source>
        <strain evidence="15 16">ULC18</strain>
    </source>
</reference>
<dbReference type="SUPFAM" id="SSF54631">
    <property type="entry name" value="CBS-domain pair"/>
    <property type="match status" value="1"/>
</dbReference>
<evidence type="ECO:0000313" key="15">
    <source>
        <dbReference type="EMBL" id="PSB25344.1"/>
    </source>
</evidence>
<dbReference type="CDD" id="cd04590">
    <property type="entry name" value="CBS_pair_CorC_HlyC_assoc"/>
    <property type="match status" value="1"/>
</dbReference>
<evidence type="ECO:0000256" key="7">
    <source>
        <dbReference type="ARBA" id="ARBA00023122"/>
    </source>
</evidence>
<evidence type="ECO:0000256" key="10">
    <source>
        <dbReference type="PROSITE-ProRule" id="PRU01193"/>
    </source>
</evidence>
<evidence type="ECO:0000259" key="14">
    <source>
        <dbReference type="PROSITE" id="PS51846"/>
    </source>
</evidence>
<keyword evidence="8 10" id="KW-0472">Membrane</keyword>
<keyword evidence="3" id="KW-1003">Cell membrane</keyword>
<dbReference type="Pfam" id="PF00571">
    <property type="entry name" value="CBS"/>
    <property type="match status" value="1"/>
</dbReference>
<dbReference type="PROSITE" id="PS51371">
    <property type="entry name" value="CBS"/>
    <property type="match status" value="1"/>
</dbReference>
<name>A0A2T1DY90_9CYAN</name>
<evidence type="ECO:0000256" key="4">
    <source>
        <dbReference type="ARBA" id="ARBA00022692"/>
    </source>
</evidence>
<protein>
    <recommendedName>
        <fullName evidence="17">HlyC/CorC family transporter</fullName>
    </recommendedName>
</protein>
<evidence type="ECO:0008006" key="17">
    <source>
        <dbReference type="Google" id="ProtNLM"/>
    </source>
</evidence>
<dbReference type="OrthoDB" id="9798188at2"/>
<comment type="similarity">
    <text evidence="2">Belongs to the UPF0053 family.</text>
</comment>
<keyword evidence="5" id="KW-0677">Repeat</keyword>
<dbReference type="InterPro" id="IPR036318">
    <property type="entry name" value="FAD-bd_PCMH-like_sf"/>
</dbReference>
<evidence type="ECO:0000256" key="12">
    <source>
        <dbReference type="SAM" id="Phobius"/>
    </source>
</evidence>
<dbReference type="Proteomes" id="UP000239576">
    <property type="component" value="Unassembled WGS sequence"/>
</dbReference>
<dbReference type="PROSITE" id="PS51846">
    <property type="entry name" value="CNNM"/>
    <property type="match status" value="1"/>
</dbReference>
<feature type="domain" description="CBS" evidence="13">
    <location>
        <begin position="291"/>
        <end position="347"/>
    </location>
</feature>
<dbReference type="InterPro" id="IPR046342">
    <property type="entry name" value="CBS_dom_sf"/>
</dbReference>
<comment type="subcellular location">
    <subcellularLocation>
        <location evidence="1">Cell membrane</location>
        <topology evidence="1">Multi-pass membrane protein</topology>
    </subcellularLocation>
</comment>
<reference evidence="16" key="1">
    <citation type="submission" date="2018-02" db="EMBL/GenBank/DDBJ databases">
        <authorList>
            <person name="Moore K."/>
            <person name="Momper L."/>
        </authorList>
    </citation>
    <scope>NUCLEOTIDE SEQUENCE [LARGE SCALE GENOMIC DNA]</scope>
    <source>
        <strain evidence="16">ULC18</strain>
    </source>
</reference>
<dbReference type="InterPro" id="IPR005170">
    <property type="entry name" value="Transptr-assoc_dom"/>
</dbReference>
<keyword evidence="4 10" id="KW-0812">Transmembrane</keyword>
<evidence type="ECO:0000256" key="8">
    <source>
        <dbReference type="ARBA" id="ARBA00023136"/>
    </source>
</evidence>
<dbReference type="AlphaFoldDB" id="A0A2T1DY90"/>
<dbReference type="SUPFAM" id="SSF56176">
    <property type="entry name" value="FAD-binding/transporter-associated domain-like"/>
    <property type="match status" value="1"/>
</dbReference>
<sequence>MLVRILSVLLLIAINAFFVAAEFSMVSVRRSRINQLVDAGDVQARTVQALQQSIERLLSTTQLGITLSSLALGWIGESALAVLVAQWLNQLPLAEGNRHVLVHSIAIPATFLLLAYLQIVLGELCPKSIALLYPEQLARFLAAPSLAIARFFHPFIWILNQSTRLLLRLGGIQYTGQGWSNQVTPEELQLIIAMSSESTGLEAEERQLLSNVFEFGDASAGEVMVTRTSIDAIPYDATFKQLLEEVAQSGHSRYPIIGESLDDVRGLIHFQELAEPLAQEPFNLNRPIHDWLRPARFVPEYMLLSELLPLMQRSRQSMVMVVDEYGGTAGLVTIEDLIAEILGDTAEPASDDDMSIQILSEQTFLVQAQMDLEEVNEMLNLDLPLTDDYQTLGGFLLFQLQKIPQPGEVLRYGDFEFTVISAEGPRLHQIQIHRLEVVETNLDDFSMTDATTTAAEQVSSVDETSTTERPSEDTSSFL</sequence>
<keyword evidence="7 9" id="KW-0129">CBS domain</keyword>
<evidence type="ECO:0000256" key="1">
    <source>
        <dbReference type="ARBA" id="ARBA00004651"/>
    </source>
</evidence>